<proteinExistence type="predicted"/>
<protein>
    <submittedName>
        <fullName evidence="2">TRAP transporter solute receptor, TAXI family</fullName>
    </submittedName>
</protein>
<feature type="transmembrane region" description="Helical" evidence="1">
    <location>
        <begin position="12"/>
        <end position="33"/>
    </location>
</feature>
<organism evidence="2 3">
    <name type="scientific">Polynucleobacter kasalickyi</name>
    <dbReference type="NCBI Taxonomy" id="1938817"/>
    <lineage>
        <taxon>Bacteria</taxon>
        <taxon>Pseudomonadati</taxon>
        <taxon>Pseudomonadota</taxon>
        <taxon>Betaproteobacteria</taxon>
        <taxon>Burkholderiales</taxon>
        <taxon>Burkholderiaceae</taxon>
        <taxon>Polynucleobacter</taxon>
    </lineage>
</organism>
<gene>
    <name evidence="2" type="ORF">SAMN06296008_103199</name>
</gene>
<dbReference type="AlphaFoldDB" id="A0A1W1YMT6"/>
<evidence type="ECO:0000313" key="2">
    <source>
        <dbReference type="EMBL" id="SMC37497.1"/>
    </source>
</evidence>
<dbReference type="NCBIfam" id="TIGR02122">
    <property type="entry name" value="TRAP_TAXI"/>
    <property type="match status" value="1"/>
</dbReference>
<name>A0A1W1YMT6_9BURK</name>
<sequence>MDIYNLPKKAIYIATVVFFVLVGVFFLAMWYLVPSIPRTVVIATGAKTGLYYRFGEDFKRELEKNGVKVELKVTAGSVENLKLISDKDSDVDLALVQSGVANEKNNPDLVSIAGVFYEPYWIWYRGDAFKEVSGNLNNLQQLKGKRVAIGAKGSGTNTLSKELLKIHGIDASQIELFEISPDEALKKIQSKEIDATCFAVGVDAPILEKFYRLPGVSIMDFDQADSYVRQLPYLSKVYIPHGNVSLEFNQPPKNIHVIASTAALVARNDVSPGFVNLIMEVLYDLLKNYTRIQEVSEFPSSTRLDLPLQSDAENYMKEGPSFLYRNLPYWLAVWVVRLLKIALPVLAIGIPVATYLPSLFSFKLNLKLGKIYLALRKLEGKVLALEQSERSLQDIRSISAELHELDHQVSSIKIPTLHSDKYFEIKSYIDVLRIRLNEMAQSKT</sequence>
<evidence type="ECO:0000313" key="3">
    <source>
        <dbReference type="Proteomes" id="UP000192708"/>
    </source>
</evidence>
<keyword evidence="1" id="KW-1133">Transmembrane helix</keyword>
<dbReference type="PANTHER" id="PTHR42941:SF1">
    <property type="entry name" value="SLL1037 PROTEIN"/>
    <property type="match status" value="1"/>
</dbReference>
<keyword evidence="3" id="KW-1185">Reference proteome</keyword>
<dbReference type="InterPro" id="IPR011852">
    <property type="entry name" value="TRAP_TAXI"/>
</dbReference>
<dbReference type="RefSeq" id="WP_084282911.1">
    <property type="nucleotide sequence ID" value="NZ_FWXJ01000003.1"/>
</dbReference>
<dbReference type="Gene3D" id="3.40.190.10">
    <property type="entry name" value="Periplasmic binding protein-like II"/>
    <property type="match status" value="2"/>
</dbReference>
<feature type="transmembrane region" description="Helical" evidence="1">
    <location>
        <begin position="329"/>
        <end position="356"/>
    </location>
</feature>
<accession>A0A1W1YMT6</accession>
<keyword evidence="1" id="KW-0472">Membrane</keyword>
<keyword evidence="2" id="KW-0675">Receptor</keyword>
<dbReference type="EMBL" id="FWXJ01000003">
    <property type="protein sequence ID" value="SMC37497.1"/>
    <property type="molecule type" value="Genomic_DNA"/>
</dbReference>
<dbReference type="PANTHER" id="PTHR42941">
    <property type="entry name" value="SLL1037 PROTEIN"/>
    <property type="match status" value="1"/>
</dbReference>
<reference evidence="2 3" key="1">
    <citation type="submission" date="2017-04" db="EMBL/GenBank/DDBJ databases">
        <authorList>
            <person name="Afonso C.L."/>
            <person name="Miller P.J."/>
            <person name="Scott M.A."/>
            <person name="Spackman E."/>
            <person name="Goraichik I."/>
            <person name="Dimitrov K.M."/>
            <person name="Suarez D.L."/>
            <person name="Swayne D.E."/>
        </authorList>
    </citation>
    <scope>NUCLEOTIDE SEQUENCE [LARGE SCALE GENOMIC DNA]</scope>
    <source>
        <strain evidence="2 3">VK13</strain>
    </source>
</reference>
<dbReference type="OrthoDB" id="237270at2"/>
<dbReference type="STRING" id="1938817.SAMN06296008_103199"/>
<dbReference type="Proteomes" id="UP000192708">
    <property type="component" value="Unassembled WGS sequence"/>
</dbReference>
<keyword evidence="1" id="KW-0812">Transmembrane</keyword>
<evidence type="ECO:0000256" key="1">
    <source>
        <dbReference type="SAM" id="Phobius"/>
    </source>
</evidence>
<dbReference type="SUPFAM" id="SSF53850">
    <property type="entry name" value="Periplasmic binding protein-like II"/>
    <property type="match status" value="1"/>
</dbReference>
<dbReference type="Pfam" id="PF16868">
    <property type="entry name" value="NMT1_3"/>
    <property type="match status" value="1"/>
</dbReference>